<evidence type="ECO:0000313" key="2">
    <source>
        <dbReference type="Proteomes" id="UP000215914"/>
    </source>
</evidence>
<evidence type="ECO:0000313" key="1">
    <source>
        <dbReference type="EMBL" id="KAF5824184.1"/>
    </source>
</evidence>
<dbReference type="AlphaFoldDB" id="A0A9K3K005"/>
<accession>A0A9K3K005</accession>
<protein>
    <submittedName>
        <fullName evidence="1">Uncharacterized protein</fullName>
    </submittedName>
</protein>
<dbReference type="EMBL" id="MNCJ02000097">
    <property type="protein sequence ID" value="KAF5824184.1"/>
    <property type="molecule type" value="Genomic_DNA"/>
</dbReference>
<dbReference type="Proteomes" id="UP000215914">
    <property type="component" value="Unassembled WGS sequence"/>
</dbReference>
<comment type="caution">
    <text evidence="1">The sequence shown here is derived from an EMBL/GenBank/DDBJ whole genome shotgun (WGS) entry which is preliminary data.</text>
</comment>
<sequence length="50" mass="5972">MISGPVLAHKGMRYREPENWKFGEERNKYFWHVTVCKFLGNSLDLYPLGR</sequence>
<name>A0A9K3K005_HELAN</name>
<keyword evidence="2" id="KW-1185">Reference proteome</keyword>
<proteinExistence type="predicted"/>
<reference evidence="1" key="1">
    <citation type="journal article" date="2017" name="Nature">
        <title>The sunflower genome provides insights into oil metabolism, flowering and Asterid evolution.</title>
        <authorList>
            <person name="Badouin H."/>
            <person name="Gouzy J."/>
            <person name="Grassa C.J."/>
            <person name="Murat F."/>
            <person name="Staton S.E."/>
            <person name="Cottret L."/>
            <person name="Lelandais-Briere C."/>
            <person name="Owens G.L."/>
            <person name="Carrere S."/>
            <person name="Mayjonade B."/>
            <person name="Legrand L."/>
            <person name="Gill N."/>
            <person name="Kane N.C."/>
            <person name="Bowers J.E."/>
            <person name="Hubner S."/>
            <person name="Bellec A."/>
            <person name="Berard A."/>
            <person name="Berges H."/>
            <person name="Blanchet N."/>
            <person name="Boniface M.C."/>
            <person name="Brunel D."/>
            <person name="Catrice O."/>
            <person name="Chaidir N."/>
            <person name="Claudel C."/>
            <person name="Donnadieu C."/>
            <person name="Faraut T."/>
            <person name="Fievet G."/>
            <person name="Helmstetter N."/>
            <person name="King M."/>
            <person name="Knapp S.J."/>
            <person name="Lai Z."/>
            <person name="Le Paslier M.C."/>
            <person name="Lippi Y."/>
            <person name="Lorenzon L."/>
            <person name="Mandel J.R."/>
            <person name="Marage G."/>
            <person name="Marchand G."/>
            <person name="Marquand E."/>
            <person name="Bret-Mestries E."/>
            <person name="Morien E."/>
            <person name="Nambeesan S."/>
            <person name="Nguyen T."/>
            <person name="Pegot-Espagnet P."/>
            <person name="Pouilly N."/>
            <person name="Raftis F."/>
            <person name="Sallet E."/>
            <person name="Schiex T."/>
            <person name="Thomas J."/>
            <person name="Vandecasteele C."/>
            <person name="Vares D."/>
            <person name="Vear F."/>
            <person name="Vautrin S."/>
            <person name="Crespi M."/>
            <person name="Mangin B."/>
            <person name="Burke J.M."/>
            <person name="Salse J."/>
            <person name="Munos S."/>
            <person name="Vincourt P."/>
            <person name="Rieseberg L.H."/>
            <person name="Langlade N.B."/>
        </authorList>
    </citation>
    <scope>NUCLEOTIDE SEQUENCE</scope>
    <source>
        <tissue evidence="1">Leaves</tissue>
    </source>
</reference>
<reference evidence="1" key="2">
    <citation type="submission" date="2020-06" db="EMBL/GenBank/DDBJ databases">
        <title>Helianthus annuus Genome sequencing and assembly Release 2.</title>
        <authorList>
            <person name="Gouzy J."/>
            <person name="Langlade N."/>
            <person name="Munos S."/>
        </authorList>
    </citation>
    <scope>NUCLEOTIDE SEQUENCE</scope>
    <source>
        <tissue evidence="1">Leaves</tissue>
    </source>
</reference>
<gene>
    <name evidence="1" type="ORF">HanXRQr2_Chr00c097g0833831</name>
</gene>
<organism evidence="1 2">
    <name type="scientific">Helianthus annuus</name>
    <name type="common">Common sunflower</name>
    <dbReference type="NCBI Taxonomy" id="4232"/>
    <lineage>
        <taxon>Eukaryota</taxon>
        <taxon>Viridiplantae</taxon>
        <taxon>Streptophyta</taxon>
        <taxon>Embryophyta</taxon>
        <taxon>Tracheophyta</taxon>
        <taxon>Spermatophyta</taxon>
        <taxon>Magnoliopsida</taxon>
        <taxon>eudicotyledons</taxon>
        <taxon>Gunneridae</taxon>
        <taxon>Pentapetalae</taxon>
        <taxon>asterids</taxon>
        <taxon>campanulids</taxon>
        <taxon>Asterales</taxon>
        <taxon>Asteraceae</taxon>
        <taxon>Asteroideae</taxon>
        <taxon>Heliantheae alliance</taxon>
        <taxon>Heliantheae</taxon>
        <taxon>Helianthus</taxon>
    </lineage>
</organism>